<dbReference type="InterPro" id="IPR036388">
    <property type="entry name" value="WH-like_DNA-bd_sf"/>
</dbReference>
<sequence length="410" mass="45309">MRTWNQTFRTCVSAAEVPDEYAICRDRNLVLQTSVVTKYKTAAEICNGVLTSVKEECKIGAKVMDLCYIGDDMIEDSCAKIFKGKSIEKGIAFPTCVSINHCVGHYSPLADEATLSDGDVVKIDLGVHIDGFIAVQATTVIISASMDQPVSGRAADLLACAHYCFEAAMRLIRPGNHVRDVSGPLQTIAESFGCTLVEGVMTHNMKQFVIDGNKCVLNRPASDQRVDDAEFEENEVYAVDIVVSTGDGKARVVDEKQTTVFKRALNVEYSLKLKSSRTILSDIDKRYPCMPFPLRKLLATSTSSKFGLVECLQHGLLHAYPVLWEKDGELVAHIKSTVLLMRNGSDRITVSPLQSFNTSKTIEVCSCHLDFKICLFLAECSVRNKPLHHWQLLILCLTLICHSLCDGTFQ</sequence>
<dbReference type="Gene3D" id="1.10.10.10">
    <property type="entry name" value="Winged helix-like DNA-binding domain superfamily/Winged helix DNA-binding domain"/>
    <property type="match status" value="1"/>
</dbReference>
<dbReference type="InterPro" id="IPR047113">
    <property type="entry name" value="PA2G4/ARX1"/>
</dbReference>
<dbReference type="FunFam" id="1.10.10.10:FF:000029">
    <property type="entry name" value="Proliferation-associated 2G4, a"/>
    <property type="match status" value="1"/>
</dbReference>
<dbReference type="PANTHER" id="PTHR10804">
    <property type="entry name" value="PROTEASE FAMILY M24 METHIONYL AMINOPEPTIDASE, AMINOPEPTIDASE P"/>
    <property type="match status" value="1"/>
</dbReference>
<accession>A0A1C9ZQD2</accession>
<dbReference type="Gene3D" id="3.90.230.10">
    <property type="entry name" value="Creatinase/methionine aminopeptidase superfamily"/>
    <property type="match status" value="1"/>
</dbReference>
<dbReference type="InterPro" id="IPR004545">
    <property type="entry name" value="PA2G4"/>
</dbReference>
<organism evidence="3">
    <name type="scientific">Ulva partita</name>
    <dbReference type="NCBI Taxonomy" id="1605170"/>
    <lineage>
        <taxon>Eukaryota</taxon>
        <taxon>Viridiplantae</taxon>
        <taxon>Chlorophyta</taxon>
        <taxon>core chlorophytes</taxon>
        <taxon>Ulvophyceae</taxon>
        <taxon>OUU clade</taxon>
        <taxon>Ulvales</taxon>
        <taxon>Ulvaceae</taxon>
        <taxon>Ulva</taxon>
    </lineage>
</organism>
<dbReference type="SUPFAM" id="SSF55920">
    <property type="entry name" value="Creatinase/aminopeptidase"/>
    <property type="match status" value="1"/>
</dbReference>
<evidence type="ECO:0000256" key="1">
    <source>
        <dbReference type="ARBA" id="ARBA00007319"/>
    </source>
</evidence>
<dbReference type="InterPro" id="IPR036390">
    <property type="entry name" value="WH_DNA-bd_sf"/>
</dbReference>
<dbReference type="PANTHER" id="PTHR10804:SF11">
    <property type="entry name" value="PROLIFERATION-ASSOCIATED PROTEIN 2G4"/>
    <property type="match status" value="1"/>
</dbReference>
<dbReference type="EMBL" id="LC088563">
    <property type="protein sequence ID" value="BAV58251.1"/>
    <property type="molecule type" value="mRNA"/>
</dbReference>
<dbReference type="AlphaFoldDB" id="A0A1C9ZQD2"/>
<dbReference type="PRINTS" id="PR00599">
    <property type="entry name" value="MAPEPTIDASE"/>
</dbReference>
<dbReference type="InterPro" id="IPR000994">
    <property type="entry name" value="Pept_M24"/>
</dbReference>
<dbReference type="InterPro" id="IPR001714">
    <property type="entry name" value="Pept_M24_MAP"/>
</dbReference>
<dbReference type="InterPro" id="IPR036005">
    <property type="entry name" value="Creatinase/aminopeptidase-like"/>
</dbReference>
<dbReference type="SUPFAM" id="SSF46785">
    <property type="entry name" value="Winged helix' DNA-binding domain"/>
    <property type="match status" value="1"/>
</dbReference>
<dbReference type="Pfam" id="PF00557">
    <property type="entry name" value="Peptidase_M24"/>
    <property type="match status" value="1"/>
</dbReference>
<gene>
    <name evidence="3" type="primary">05229m</name>
</gene>
<dbReference type="NCBIfam" id="TIGR00495">
    <property type="entry name" value="crvDNA_42K"/>
    <property type="match status" value="1"/>
</dbReference>
<comment type="similarity">
    <text evidence="1">Belongs to the peptidase M24 family.</text>
</comment>
<name>A0A1C9ZQD2_9CHLO</name>
<evidence type="ECO:0000259" key="2">
    <source>
        <dbReference type="Pfam" id="PF00557"/>
    </source>
</evidence>
<dbReference type="CDD" id="cd01089">
    <property type="entry name" value="PA2G4-like"/>
    <property type="match status" value="1"/>
</dbReference>
<protein>
    <submittedName>
        <fullName evidence="3">Proliferation-associated protein 1</fullName>
    </submittedName>
</protein>
<reference evidence="3" key="1">
    <citation type="submission" date="2015-10" db="EMBL/GenBank/DDBJ databases">
        <title>Evolution of the mating-type locus in an isomorphic haploid-diploid life cycle and isogamy.</title>
        <authorList>
            <person name="Yamazaki T."/>
            <person name="Suzuki R."/>
            <person name="Ichihara K."/>
            <person name="Toyoda A."/>
            <person name="Kuwano K."/>
            <person name="Kawano S."/>
        </authorList>
    </citation>
    <scope>NUCLEOTIDE SEQUENCE</scope>
    <source>
        <strain evidence="3">MGEC-2</strain>
    </source>
</reference>
<evidence type="ECO:0000313" key="3">
    <source>
        <dbReference type="EMBL" id="BAV58251.1"/>
    </source>
</evidence>
<proteinExistence type="evidence at transcript level"/>
<feature type="domain" description="Peptidase M24" evidence="2">
    <location>
        <begin position="38"/>
        <end position="244"/>
    </location>
</feature>